<sequence length="79" mass="9327">MSRFVFNRAEQSRRMRRDREEDRRNGWKFEFNGRNFSTGVGGMEILRGGLFLAEIHSWTILKDDAGPMIKIDIQEAHQL</sequence>
<feature type="region of interest" description="Disordered" evidence="1">
    <location>
        <begin position="1"/>
        <end position="23"/>
    </location>
</feature>
<comment type="caution">
    <text evidence="2">The sequence shown here is derived from an EMBL/GenBank/DDBJ whole genome shotgun (WGS) entry which is preliminary data.</text>
</comment>
<evidence type="ECO:0000313" key="3">
    <source>
        <dbReference type="Proteomes" id="UP001607302"/>
    </source>
</evidence>
<feature type="compositionally biased region" description="Basic and acidic residues" evidence="1">
    <location>
        <begin position="10"/>
        <end position="23"/>
    </location>
</feature>
<keyword evidence="3" id="KW-1185">Reference proteome</keyword>
<protein>
    <submittedName>
        <fullName evidence="2">Uncharacterized protein</fullName>
    </submittedName>
</protein>
<name>A0ABD2A4L0_VESSQ</name>
<accession>A0ABD2A4L0</accession>
<dbReference type="Proteomes" id="UP001607302">
    <property type="component" value="Unassembled WGS sequence"/>
</dbReference>
<evidence type="ECO:0000313" key="2">
    <source>
        <dbReference type="EMBL" id="KAL2715569.1"/>
    </source>
</evidence>
<organism evidence="2 3">
    <name type="scientific">Vespula squamosa</name>
    <name type="common">Southern yellow jacket</name>
    <name type="synonym">Wasp</name>
    <dbReference type="NCBI Taxonomy" id="30214"/>
    <lineage>
        <taxon>Eukaryota</taxon>
        <taxon>Metazoa</taxon>
        <taxon>Ecdysozoa</taxon>
        <taxon>Arthropoda</taxon>
        <taxon>Hexapoda</taxon>
        <taxon>Insecta</taxon>
        <taxon>Pterygota</taxon>
        <taxon>Neoptera</taxon>
        <taxon>Endopterygota</taxon>
        <taxon>Hymenoptera</taxon>
        <taxon>Apocrita</taxon>
        <taxon>Aculeata</taxon>
        <taxon>Vespoidea</taxon>
        <taxon>Vespidae</taxon>
        <taxon>Vespinae</taxon>
        <taxon>Vespula</taxon>
    </lineage>
</organism>
<dbReference type="EMBL" id="JAUDFV010000155">
    <property type="protein sequence ID" value="KAL2715569.1"/>
    <property type="molecule type" value="Genomic_DNA"/>
</dbReference>
<evidence type="ECO:0000256" key="1">
    <source>
        <dbReference type="SAM" id="MobiDB-lite"/>
    </source>
</evidence>
<reference evidence="2 3" key="1">
    <citation type="journal article" date="2024" name="Ann. Entomol. Soc. Am.">
        <title>Genomic analyses of the southern and eastern yellowjacket wasps (Hymenoptera: Vespidae) reveal evolutionary signatures of social life.</title>
        <authorList>
            <person name="Catto M.A."/>
            <person name="Caine P.B."/>
            <person name="Orr S.E."/>
            <person name="Hunt B.G."/>
            <person name="Goodisman M.A.D."/>
        </authorList>
    </citation>
    <scope>NUCLEOTIDE SEQUENCE [LARGE SCALE GENOMIC DNA]</scope>
    <source>
        <strain evidence="2">233</strain>
        <tissue evidence="2">Head and thorax</tissue>
    </source>
</reference>
<gene>
    <name evidence="2" type="ORF">V1478_015267</name>
</gene>
<dbReference type="AlphaFoldDB" id="A0ABD2A4L0"/>
<proteinExistence type="predicted"/>